<evidence type="ECO:0000313" key="1">
    <source>
        <dbReference type="EMBL" id="GAA5810443.1"/>
    </source>
</evidence>
<reference evidence="1 2" key="1">
    <citation type="submission" date="2024-04" db="EMBL/GenBank/DDBJ databases">
        <title>genome sequences of Mucor flavus KT1a and Helicostylum pulchrum KT1b strains isolated from the surface of a dry-aged beef.</title>
        <authorList>
            <person name="Toyotome T."/>
            <person name="Hosono M."/>
            <person name="Torimaru M."/>
            <person name="Fukuda K."/>
            <person name="Mikami N."/>
        </authorList>
    </citation>
    <scope>NUCLEOTIDE SEQUENCE [LARGE SCALE GENOMIC DNA]</scope>
    <source>
        <strain evidence="1 2">KT1a</strain>
    </source>
</reference>
<organism evidence="1 2">
    <name type="scientific">Mucor flavus</name>
    <dbReference type="NCBI Taxonomy" id="439312"/>
    <lineage>
        <taxon>Eukaryota</taxon>
        <taxon>Fungi</taxon>
        <taxon>Fungi incertae sedis</taxon>
        <taxon>Mucoromycota</taxon>
        <taxon>Mucoromycotina</taxon>
        <taxon>Mucoromycetes</taxon>
        <taxon>Mucorales</taxon>
        <taxon>Mucorineae</taxon>
        <taxon>Mucoraceae</taxon>
        <taxon>Mucor</taxon>
    </lineage>
</organism>
<dbReference type="Proteomes" id="UP001473302">
    <property type="component" value="Unassembled WGS sequence"/>
</dbReference>
<dbReference type="EMBL" id="BAABUK010000007">
    <property type="protein sequence ID" value="GAA5810443.1"/>
    <property type="molecule type" value="Genomic_DNA"/>
</dbReference>
<keyword evidence="2" id="KW-1185">Reference proteome</keyword>
<gene>
    <name evidence="1" type="ORF">MFLAVUS_003864</name>
</gene>
<name>A0ABP9YUA4_9FUNG</name>
<sequence>MSLLDRFLFKKKEDPINNSISKKKRFSIKQLYRKKPSKKEDENSTVPENQHLLTQCIETALGSKRWTVVDTTSLCFSDMQPTNPPRQRKLSLPPQYSNIGYLASIPEVDSFTEKQ</sequence>
<comment type="caution">
    <text evidence="1">The sequence shown here is derived from an EMBL/GenBank/DDBJ whole genome shotgun (WGS) entry which is preliminary data.</text>
</comment>
<proteinExistence type="predicted"/>
<accession>A0ABP9YUA4</accession>
<protein>
    <submittedName>
        <fullName evidence="1">Uncharacterized protein</fullName>
    </submittedName>
</protein>
<evidence type="ECO:0000313" key="2">
    <source>
        <dbReference type="Proteomes" id="UP001473302"/>
    </source>
</evidence>